<dbReference type="GO" id="GO:0005634">
    <property type="term" value="C:nucleus"/>
    <property type="evidence" value="ECO:0007669"/>
    <property type="project" value="UniProtKB-SubCell"/>
</dbReference>
<sequence length="619" mass="67683">MFLNEDNLSDDSSFEDYISVSPPSTMELNQAQTISMPEVSQPVQDVAPQSDNDVHTFTGQLVEFRPASLGNANPDAIPFENAMLPEVSSQGTCYFYQPPVVNYAPLAPFYIDALGRVHQASNDFSSFTAESPTLYPVSAISSHDSDATSSLPITIGQSFGRLQPMYDSGILSMSAPARLPVYPEYLTPMAMPIPQQHPGLFRVNSATPTTVSFEPASGPQRSVSARPALQTAPRRRETAVEEKVPVKAKTSGVAFPAYVDRVEIPDEWKKIYESGQDLPSGFARPPYDYAGLIGRILLEDTDKPKRMTVAELFYALINKYPFYMAHPRLLYNGLRHNLTGCEALIKADRQWGDQASSRYWTIKPGCESCFGTGYYVRDAASRGAARARKSALAQAQSTESANNVDISASIGKPRVIPYSAKSIVRKSALKKTASSPELEGNTLELTGMKRRALTNKTNSGSRKFGTERSAIDVDVDHKDLAKTIRERFGKKGAMNAKLQEQPFHLNLPSATRVYPSNGILAPTSMPILYSDLAYIPGTIPHGHTTTDNLAIHEAQRLSSLSELAISAPTGHNLHISESSASESDLTSPEDSSLASAMGYTLVRRRSQEELQAVMQQQSQ</sequence>
<name>A0A8H3YC36_9TREE</name>
<dbReference type="GO" id="GO:0000978">
    <property type="term" value="F:RNA polymerase II cis-regulatory region sequence-specific DNA binding"/>
    <property type="evidence" value="ECO:0007669"/>
    <property type="project" value="TreeGrafter"/>
</dbReference>
<evidence type="ECO:0000313" key="6">
    <source>
        <dbReference type="Proteomes" id="UP000620104"/>
    </source>
</evidence>
<dbReference type="GO" id="GO:0000981">
    <property type="term" value="F:DNA-binding transcription factor activity, RNA polymerase II-specific"/>
    <property type="evidence" value="ECO:0007669"/>
    <property type="project" value="TreeGrafter"/>
</dbReference>
<feature type="compositionally biased region" description="Basic and acidic residues" evidence="3">
    <location>
        <begin position="234"/>
        <end position="243"/>
    </location>
</feature>
<dbReference type="Gene3D" id="1.10.10.10">
    <property type="entry name" value="Winged helix-like DNA-binding domain superfamily/Winged helix DNA-binding domain"/>
    <property type="match status" value="1"/>
</dbReference>
<proteinExistence type="predicted"/>
<dbReference type="PROSITE" id="PS50039">
    <property type="entry name" value="FORK_HEAD_3"/>
    <property type="match status" value="1"/>
</dbReference>
<dbReference type="Proteomes" id="UP000620104">
    <property type="component" value="Unassembled WGS sequence"/>
</dbReference>
<keyword evidence="6" id="KW-1185">Reference proteome</keyword>
<feature type="domain" description="Fork-head" evidence="4">
    <location>
        <begin position="284"/>
        <end position="380"/>
    </location>
</feature>
<evidence type="ECO:0000256" key="1">
    <source>
        <dbReference type="ARBA" id="ARBA00023125"/>
    </source>
</evidence>
<feature type="region of interest" description="Disordered" evidence="3">
    <location>
        <begin position="210"/>
        <end position="243"/>
    </location>
</feature>
<gene>
    <name evidence="5" type="ORF">NliqN6_0262</name>
</gene>
<dbReference type="PANTHER" id="PTHR11829:SF343">
    <property type="entry name" value="FORK-HEAD DOMAIN-CONTAINING PROTEIN"/>
    <property type="match status" value="1"/>
</dbReference>
<dbReference type="SUPFAM" id="SSF46785">
    <property type="entry name" value="Winged helix' DNA-binding domain"/>
    <property type="match status" value="1"/>
</dbReference>
<evidence type="ECO:0000256" key="3">
    <source>
        <dbReference type="SAM" id="MobiDB-lite"/>
    </source>
</evidence>
<dbReference type="PANTHER" id="PTHR11829">
    <property type="entry name" value="FORKHEAD BOX PROTEIN"/>
    <property type="match status" value="1"/>
</dbReference>
<comment type="caution">
    <text evidence="5">The sequence shown here is derived from an EMBL/GenBank/DDBJ whole genome shotgun (WGS) entry which is preliminary data.</text>
</comment>
<dbReference type="OrthoDB" id="5954824at2759"/>
<dbReference type="AlphaFoldDB" id="A0A8H3YC36"/>
<reference evidence="5" key="1">
    <citation type="submission" date="2020-07" db="EMBL/GenBank/DDBJ databases">
        <title>Draft Genome Sequence of a Deep-Sea Yeast, Naganishia (Cryptococcus) liquefaciens strain N6.</title>
        <authorList>
            <person name="Han Y.W."/>
            <person name="Kajitani R."/>
            <person name="Morimoto H."/>
            <person name="Parhat M."/>
            <person name="Tsubouchi H."/>
            <person name="Bakenova O."/>
            <person name="Ogata M."/>
            <person name="Argunhan B."/>
            <person name="Aoki R."/>
            <person name="Kajiwara S."/>
            <person name="Itoh T."/>
            <person name="Iwasaki H."/>
        </authorList>
    </citation>
    <scope>NUCLEOTIDE SEQUENCE</scope>
    <source>
        <strain evidence="5">N6</strain>
    </source>
</reference>
<evidence type="ECO:0000256" key="2">
    <source>
        <dbReference type="PROSITE-ProRule" id="PRU00089"/>
    </source>
</evidence>
<dbReference type="InterPro" id="IPR036388">
    <property type="entry name" value="WH-like_DNA-bd_sf"/>
</dbReference>
<feature type="region of interest" description="Disordered" evidence="3">
    <location>
        <begin position="574"/>
        <end position="599"/>
    </location>
</feature>
<dbReference type="InterPro" id="IPR050211">
    <property type="entry name" value="FOX_domain-containing"/>
</dbReference>
<dbReference type="InterPro" id="IPR001766">
    <property type="entry name" value="Fork_head_dom"/>
</dbReference>
<dbReference type="EMBL" id="BLZA01000005">
    <property type="protein sequence ID" value="GHJ83860.1"/>
    <property type="molecule type" value="Genomic_DNA"/>
</dbReference>
<evidence type="ECO:0000259" key="4">
    <source>
        <dbReference type="PROSITE" id="PS50039"/>
    </source>
</evidence>
<accession>A0A8H3YC36</accession>
<feature type="compositionally biased region" description="Low complexity" evidence="3">
    <location>
        <begin position="576"/>
        <end position="589"/>
    </location>
</feature>
<evidence type="ECO:0000313" key="5">
    <source>
        <dbReference type="EMBL" id="GHJ83860.1"/>
    </source>
</evidence>
<organism evidence="5 6">
    <name type="scientific">Naganishia liquefaciens</name>
    <dbReference type="NCBI Taxonomy" id="104408"/>
    <lineage>
        <taxon>Eukaryota</taxon>
        <taxon>Fungi</taxon>
        <taxon>Dikarya</taxon>
        <taxon>Basidiomycota</taxon>
        <taxon>Agaricomycotina</taxon>
        <taxon>Tremellomycetes</taxon>
        <taxon>Filobasidiales</taxon>
        <taxon>Filobasidiaceae</taxon>
        <taxon>Naganishia</taxon>
    </lineage>
</organism>
<dbReference type="SMART" id="SM00339">
    <property type="entry name" value="FH"/>
    <property type="match status" value="1"/>
</dbReference>
<dbReference type="Pfam" id="PF00250">
    <property type="entry name" value="Forkhead"/>
    <property type="match status" value="1"/>
</dbReference>
<keyword evidence="2" id="KW-0539">Nucleus</keyword>
<feature type="DNA-binding region" description="Fork-head" evidence="2">
    <location>
        <begin position="284"/>
        <end position="380"/>
    </location>
</feature>
<protein>
    <recommendedName>
        <fullName evidence="4">Fork-head domain-containing protein</fullName>
    </recommendedName>
</protein>
<dbReference type="InterPro" id="IPR036390">
    <property type="entry name" value="WH_DNA-bd_sf"/>
</dbReference>
<comment type="subcellular location">
    <subcellularLocation>
        <location evidence="2">Nucleus</location>
    </subcellularLocation>
</comment>
<keyword evidence="1 2" id="KW-0238">DNA-binding</keyword>